<keyword evidence="2" id="KW-1185">Reference proteome</keyword>
<comment type="caution">
    <text evidence="1">The sequence shown here is derived from an EMBL/GenBank/DDBJ whole genome shotgun (WGS) entry which is preliminary data.</text>
</comment>
<reference evidence="1 2" key="1">
    <citation type="submission" date="2021-06" db="EMBL/GenBank/DDBJ databases">
        <title>Caerostris extrusa draft genome.</title>
        <authorList>
            <person name="Kono N."/>
            <person name="Arakawa K."/>
        </authorList>
    </citation>
    <scope>NUCLEOTIDE SEQUENCE [LARGE SCALE GENOMIC DNA]</scope>
</reference>
<evidence type="ECO:0000313" key="1">
    <source>
        <dbReference type="EMBL" id="GIY92576.1"/>
    </source>
</evidence>
<dbReference type="EMBL" id="BPLR01000164">
    <property type="protein sequence ID" value="GIY92576.1"/>
    <property type="molecule type" value="Genomic_DNA"/>
</dbReference>
<evidence type="ECO:0000313" key="2">
    <source>
        <dbReference type="Proteomes" id="UP001054945"/>
    </source>
</evidence>
<name>A0AAV4XCD8_CAEEX</name>
<dbReference type="Proteomes" id="UP001054945">
    <property type="component" value="Unassembled WGS sequence"/>
</dbReference>
<dbReference type="AlphaFoldDB" id="A0AAV4XCD8"/>
<protein>
    <submittedName>
        <fullName evidence="1">Uncharacterized protein</fullName>
    </submittedName>
</protein>
<accession>A0AAV4XCD8</accession>
<sequence>MSDGTSSCTSTSLARALRRLEEAEKRCRKKEDGNLNSKIAQRDFKIYVQNIHQRFSNSLFLVDVSMVAALVKHDPPPLTCRKSCHNFQHSASSASLISFLSFTATRELSSGQSHYRITRGGLTYLAFNLMQERIEATDYEADVLPKAAQLLHASQGQEEMSNWRASECIHIRMFDG</sequence>
<gene>
    <name evidence="1" type="ORF">CEXT_354481</name>
</gene>
<organism evidence="1 2">
    <name type="scientific">Caerostris extrusa</name>
    <name type="common">Bark spider</name>
    <name type="synonym">Caerostris bankana</name>
    <dbReference type="NCBI Taxonomy" id="172846"/>
    <lineage>
        <taxon>Eukaryota</taxon>
        <taxon>Metazoa</taxon>
        <taxon>Ecdysozoa</taxon>
        <taxon>Arthropoda</taxon>
        <taxon>Chelicerata</taxon>
        <taxon>Arachnida</taxon>
        <taxon>Araneae</taxon>
        <taxon>Araneomorphae</taxon>
        <taxon>Entelegynae</taxon>
        <taxon>Araneoidea</taxon>
        <taxon>Araneidae</taxon>
        <taxon>Caerostris</taxon>
    </lineage>
</organism>
<proteinExistence type="predicted"/>